<keyword evidence="11" id="KW-1185">Reference proteome</keyword>
<reference evidence="10 11" key="1">
    <citation type="submission" date="2014-02" db="EMBL/GenBank/DDBJ databases">
        <title>The Genome Sequence of Trichophyton interdigitale MR816.</title>
        <authorList>
            <consortium name="The Broad Institute Genomics Platform"/>
            <person name="Cuomo C.A."/>
            <person name="White T.C."/>
            <person name="Graser Y."/>
            <person name="Martinez-Rossi N."/>
            <person name="Heitman J."/>
            <person name="Young S.K."/>
            <person name="Zeng Q."/>
            <person name="Gargeya S."/>
            <person name="Abouelleil A."/>
            <person name="Alvarado L."/>
            <person name="Chapman S.B."/>
            <person name="Gainer-Dewar J."/>
            <person name="Goldberg J."/>
            <person name="Griggs A."/>
            <person name="Gujja S."/>
            <person name="Hansen M."/>
            <person name="Howarth C."/>
            <person name="Imamovic A."/>
            <person name="Larimer J."/>
            <person name="Martinez D."/>
            <person name="Murphy C."/>
            <person name="Pearson M.D."/>
            <person name="Persinoti G."/>
            <person name="Poon T."/>
            <person name="Priest M."/>
            <person name="Roberts A.D."/>
            <person name="Saif S."/>
            <person name="Shea T.D."/>
            <person name="Sykes S.N."/>
            <person name="Wortman J."/>
            <person name="Nusbaum C."/>
            <person name="Birren B."/>
        </authorList>
    </citation>
    <scope>NUCLEOTIDE SEQUENCE [LARGE SCALE GENOMIC DNA]</scope>
    <source>
        <strain evidence="10 11">MR816</strain>
    </source>
</reference>
<dbReference type="InterPro" id="IPR040034">
    <property type="entry name" value="CENP-H"/>
</dbReference>
<dbReference type="GO" id="GO:0005634">
    <property type="term" value="C:nucleus"/>
    <property type="evidence" value="ECO:0007669"/>
    <property type="project" value="UniProtKB-SubCell"/>
</dbReference>
<dbReference type="GO" id="GO:0000776">
    <property type="term" value="C:kinetochore"/>
    <property type="evidence" value="ECO:0007669"/>
    <property type="project" value="UniProtKB-KW"/>
</dbReference>
<proteinExistence type="inferred from homology"/>
<feature type="coiled-coil region" evidence="8">
    <location>
        <begin position="68"/>
        <end position="95"/>
    </location>
</feature>
<evidence type="ECO:0000313" key="11">
    <source>
        <dbReference type="Proteomes" id="UP000024533"/>
    </source>
</evidence>
<dbReference type="STRING" id="1215338.A0A059JH45"/>
<name>A0A059JH45_TRIIM</name>
<evidence type="ECO:0000256" key="8">
    <source>
        <dbReference type="SAM" id="Coils"/>
    </source>
</evidence>
<dbReference type="PANTHER" id="PTHR48122">
    <property type="entry name" value="CENTROMERE PROTEIN H"/>
    <property type="match status" value="1"/>
</dbReference>
<evidence type="ECO:0000313" key="10">
    <source>
        <dbReference type="EMBL" id="KDB26797.1"/>
    </source>
</evidence>
<dbReference type="InterPro" id="IPR008426">
    <property type="entry name" value="CENP-H_C"/>
</dbReference>
<evidence type="ECO:0000256" key="7">
    <source>
        <dbReference type="ARBA" id="ARBA00025735"/>
    </source>
</evidence>
<keyword evidence="3" id="KW-0158">Chromosome</keyword>
<evidence type="ECO:0000256" key="2">
    <source>
        <dbReference type="ARBA" id="ARBA00004629"/>
    </source>
</evidence>
<dbReference type="GO" id="GO:0007059">
    <property type="term" value="P:chromosome segregation"/>
    <property type="evidence" value="ECO:0007669"/>
    <property type="project" value="TreeGrafter"/>
</dbReference>
<evidence type="ECO:0000259" key="9">
    <source>
        <dbReference type="Pfam" id="PF05837"/>
    </source>
</evidence>
<dbReference type="AlphaFoldDB" id="A0A059JH45"/>
<dbReference type="PANTHER" id="PTHR48122:SF1">
    <property type="entry name" value="CENTROMERE PROTEIN H"/>
    <property type="match status" value="1"/>
</dbReference>
<evidence type="ECO:0000256" key="1">
    <source>
        <dbReference type="ARBA" id="ARBA00004123"/>
    </source>
</evidence>
<evidence type="ECO:0000256" key="5">
    <source>
        <dbReference type="ARBA" id="ARBA00023242"/>
    </source>
</evidence>
<evidence type="ECO:0000256" key="4">
    <source>
        <dbReference type="ARBA" id="ARBA00022838"/>
    </source>
</evidence>
<accession>A0A059JH45</accession>
<protein>
    <recommendedName>
        <fullName evidence="9">Centromere protein H C-terminal domain-containing protein</fullName>
    </recommendedName>
</protein>
<organism evidence="10 11">
    <name type="scientific">Trichophyton interdigitale (strain MR816)</name>
    <dbReference type="NCBI Taxonomy" id="1215338"/>
    <lineage>
        <taxon>Eukaryota</taxon>
        <taxon>Fungi</taxon>
        <taxon>Dikarya</taxon>
        <taxon>Ascomycota</taxon>
        <taxon>Pezizomycotina</taxon>
        <taxon>Eurotiomycetes</taxon>
        <taxon>Eurotiomycetidae</taxon>
        <taxon>Onygenales</taxon>
        <taxon>Arthrodermataceae</taxon>
        <taxon>Trichophyton</taxon>
    </lineage>
</organism>
<dbReference type="GO" id="GO:0051382">
    <property type="term" value="P:kinetochore assembly"/>
    <property type="evidence" value="ECO:0007669"/>
    <property type="project" value="InterPro"/>
</dbReference>
<dbReference type="Proteomes" id="UP000024533">
    <property type="component" value="Unassembled WGS sequence"/>
</dbReference>
<dbReference type="GO" id="GO:0007052">
    <property type="term" value="P:mitotic spindle organization"/>
    <property type="evidence" value="ECO:0007669"/>
    <property type="project" value="TreeGrafter"/>
</dbReference>
<dbReference type="EMBL" id="AOKY01000101">
    <property type="protein sequence ID" value="KDB26797.1"/>
    <property type="molecule type" value="Genomic_DNA"/>
</dbReference>
<dbReference type="Pfam" id="PF05837">
    <property type="entry name" value="CENP-H"/>
    <property type="match status" value="1"/>
</dbReference>
<keyword evidence="5" id="KW-0539">Nucleus</keyword>
<dbReference type="HOGENOM" id="CLU_078299_1_0_1"/>
<comment type="similarity">
    <text evidence="7">Belongs to the CENP-H/MCM16 family.</text>
</comment>
<keyword evidence="4" id="KW-0995">Kinetochore</keyword>
<comment type="subcellular location">
    <subcellularLocation>
        <location evidence="2">Chromosome</location>
        <location evidence="2">Centromere</location>
        <location evidence="2">Kinetochore</location>
    </subcellularLocation>
    <subcellularLocation>
        <location evidence="1">Nucleus</location>
    </subcellularLocation>
</comment>
<dbReference type="OMA" id="WRVMKGV"/>
<dbReference type="OrthoDB" id="2274804at2759"/>
<evidence type="ECO:0000256" key="3">
    <source>
        <dbReference type="ARBA" id="ARBA00022454"/>
    </source>
</evidence>
<gene>
    <name evidence="10" type="ORF">H109_01403</name>
</gene>
<comment type="caution">
    <text evidence="10">The sequence shown here is derived from an EMBL/GenBank/DDBJ whole genome shotgun (WGS) entry which is preliminary data.</text>
</comment>
<evidence type="ECO:0000256" key="6">
    <source>
        <dbReference type="ARBA" id="ARBA00023328"/>
    </source>
</evidence>
<keyword evidence="8" id="KW-0175">Coiled coil</keyword>
<feature type="domain" description="Centromere protein H C-terminal" evidence="9">
    <location>
        <begin position="40"/>
        <end position="238"/>
    </location>
</feature>
<dbReference type="GO" id="GO:0043515">
    <property type="term" value="F:kinetochore binding"/>
    <property type="evidence" value="ECO:0007669"/>
    <property type="project" value="TreeGrafter"/>
</dbReference>
<keyword evidence="6" id="KW-0137">Centromere</keyword>
<sequence length="291" mass="32787">MAQSNKDGVESLEVSTRALLDIATQDETAESFSFSQKETEILELYDRLFELKLEEALLNHELPEDTEVEDIDVKLAEAERELLEVRARLSVQRKVVESVLMTEPSLQAVHSAPSSPLDRALLRLINKRDILSLAYENMLTTHTTCLRKLSNAEVSNIQSIKQNQELVQSLLKLTSSEKSADEEIPDLELKEELNSLKSENKQKKAQWTRIKRIVSASIAASGVDWASDENLERLVLDDDEFDDMIRSNFCGTRGELVSHLTVDASKAWRALLEYATKGSDCRIFAHGLLKG</sequence>